<feature type="signal peptide" evidence="9">
    <location>
        <begin position="1"/>
        <end position="21"/>
    </location>
</feature>
<comment type="caution">
    <text evidence="12">The sequence shown here is derived from an EMBL/GenBank/DDBJ whole genome shotgun (WGS) entry which is preliminary data.</text>
</comment>
<dbReference type="AlphaFoldDB" id="A0A9D2IL23"/>
<evidence type="ECO:0000256" key="4">
    <source>
        <dbReference type="ARBA" id="ARBA00022723"/>
    </source>
</evidence>
<dbReference type="GO" id="GO:0006508">
    <property type="term" value="P:proteolysis"/>
    <property type="evidence" value="ECO:0007669"/>
    <property type="project" value="UniProtKB-KW"/>
</dbReference>
<keyword evidence="6" id="KW-0862">Zinc</keyword>
<keyword evidence="9" id="KW-0732">Signal</keyword>
<evidence type="ECO:0000256" key="9">
    <source>
        <dbReference type="SAM" id="SignalP"/>
    </source>
</evidence>
<feature type="chain" id="PRO_5038680076" evidence="9">
    <location>
        <begin position="22"/>
        <end position="944"/>
    </location>
</feature>
<keyword evidence="5" id="KW-0378">Hydrolase</keyword>
<evidence type="ECO:0000256" key="5">
    <source>
        <dbReference type="ARBA" id="ARBA00022801"/>
    </source>
</evidence>
<feature type="domain" description="Peptidase M16 C-terminal" evidence="11">
    <location>
        <begin position="688"/>
        <end position="867"/>
    </location>
</feature>
<keyword evidence="4" id="KW-0479">Metal-binding</keyword>
<evidence type="ECO:0000259" key="10">
    <source>
        <dbReference type="Pfam" id="PF00675"/>
    </source>
</evidence>
<dbReference type="InterPro" id="IPR011249">
    <property type="entry name" value="Metalloenz_LuxS/M16"/>
</dbReference>
<evidence type="ECO:0000256" key="2">
    <source>
        <dbReference type="ARBA" id="ARBA00007261"/>
    </source>
</evidence>
<dbReference type="Pfam" id="PF00675">
    <property type="entry name" value="Peptidase_M16"/>
    <property type="match status" value="1"/>
</dbReference>
<protein>
    <submittedName>
        <fullName evidence="12">Insulinase family protein</fullName>
    </submittedName>
</protein>
<sequence>MIRKFFLAVAATLVSVTGLFAQGMQELPDDPAVRKGVLDNGMTYYIRHNDKPAGQAEFWIFDNVGALQEEDSQQGLAHFLEHMAFNGTENFPGKNMISYLESVGVKFGANLNAFTAQEMTCYNMSNVPVREGVVDSALLVLHDWAYYITLDGDEIDSERGVILNEMRTRNTADWRIHEQTGPYLYGDSRYATRNVIGHEEGLKTFPHDALRSFYHRWYRTDMQAILIVGDFDVDEMEQKVIKLMSTIPAVENPEPKAEIEVPVHNEEPIVGVLTDPELTGTNVTLYVKREPVPVEFNKTPDVALMELLDQFMMVIANERLSDIAQQPNAPFVSGSLYSGYNIRPMDIVMMQVSAREGEVLPAFEAMYTEYEKMARYGFTQSEFDRAKTLIARQVQMAYDGRNDLRSEDYMWTYIYNFMLNKPMMSAEDEYEFYNYLLSVINVDMLNQFVQGARLTRENQVVIAELPSKEGAVIPTAADFENIITKVQNAEIAPMADDFVAEPLIPAKTKLKGSKVVKTETDQFGATVWTLKNGATVIVKPTDFKADEVLMQVIGKGGQSVLATEDLMTAQVLSTYVNMAGLGKFNASDLRKQLTGKMVGITPFINTYTNGFSASASPKDLETMFQLLYLSFTAPRFDEADYDVMMNQLATAYGNVASDPQFKLQEVMTETMYGNNPRREVLTFDQLGNISFEKIQKVYEELYSNPDDFTYLIVGNVDLETLKPMVEKYIGSLPKTKKAFTMVDDGVRYAQGRVENRFTMPMEMPKASVVTILNGEMPYSLENRLAMDFFAQLLTIRYTETMREEKGGTYGVSAFGQTAFLPVDAYLYLTLFDTEPAMVDELKQDIINEIEKMAAGDVREDDMVKIKEYFTKQYPDQLKQNGYWRNILMYYHLYGYDLDSNYMDIVNSFDAAYFQKLAAKILADGNIIEVIMLPEEQAAATECAE</sequence>
<evidence type="ECO:0000313" key="13">
    <source>
        <dbReference type="Proteomes" id="UP000824014"/>
    </source>
</evidence>
<keyword evidence="3" id="KW-0645">Protease</keyword>
<evidence type="ECO:0000256" key="6">
    <source>
        <dbReference type="ARBA" id="ARBA00022833"/>
    </source>
</evidence>
<organism evidence="12 13">
    <name type="scientific">Candidatus Tidjanibacter faecipullorum</name>
    <dbReference type="NCBI Taxonomy" id="2838766"/>
    <lineage>
        <taxon>Bacteria</taxon>
        <taxon>Pseudomonadati</taxon>
        <taxon>Bacteroidota</taxon>
        <taxon>Bacteroidia</taxon>
        <taxon>Bacteroidales</taxon>
        <taxon>Rikenellaceae</taxon>
        <taxon>Tidjanibacter</taxon>
    </lineage>
</organism>
<dbReference type="Pfam" id="PF05193">
    <property type="entry name" value="Peptidase_M16_C"/>
    <property type="match status" value="2"/>
</dbReference>
<dbReference type="PANTHER" id="PTHR43690">
    <property type="entry name" value="NARDILYSIN"/>
    <property type="match status" value="1"/>
</dbReference>
<accession>A0A9D2IL23</accession>
<evidence type="ECO:0000259" key="11">
    <source>
        <dbReference type="Pfam" id="PF05193"/>
    </source>
</evidence>
<dbReference type="PROSITE" id="PS00143">
    <property type="entry name" value="INSULINASE"/>
    <property type="match status" value="1"/>
</dbReference>
<evidence type="ECO:0000256" key="3">
    <source>
        <dbReference type="ARBA" id="ARBA00022670"/>
    </source>
</evidence>
<gene>
    <name evidence="12" type="ORF">H9816_02680</name>
</gene>
<proteinExistence type="inferred from homology"/>
<dbReference type="InterPro" id="IPR007863">
    <property type="entry name" value="Peptidase_M16_C"/>
</dbReference>
<dbReference type="GO" id="GO:0046872">
    <property type="term" value="F:metal ion binding"/>
    <property type="evidence" value="ECO:0007669"/>
    <property type="project" value="UniProtKB-KW"/>
</dbReference>
<name>A0A9D2IL23_9BACT</name>
<dbReference type="InterPro" id="IPR050626">
    <property type="entry name" value="Peptidase_M16"/>
</dbReference>
<dbReference type="PANTHER" id="PTHR43690:SF34">
    <property type="entry name" value="ZINC PROTEASE PQQL-LIKE"/>
    <property type="match status" value="1"/>
</dbReference>
<reference evidence="12" key="1">
    <citation type="journal article" date="2021" name="PeerJ">
        <title>Extensive microbial diversity within the chicken gut microbiome revealed by metagenomics and culture.</title>
        <authorList>
            <person name="Gilroy R."/>
            <person name="Ravi A."/>
            <person name="Getino M."/>
            <person name="Pursley I."/>
            <person name="Horton D.L."/>
            <person name="Alikhan N.F."/>
            <person name="Baker D."/>
            <person name="Gharbi K."/>
            <person name="Hall N."/>
            <person name="Watson M."/>
            <person name="Adriaenssens E.M."/>
            <person name="Foster-Nyarko E."/>
            <person name="Jarju S."/>
            <person name="Secka A."/>
            <person name="Antonio M."/>
            <person name="Oren A."/>
            <person name="Chaudhuri R.R."/>
            <person name="La Ragione R."/>
            <person name="Hildebrand F."/>
            <person name="Pallen M.J."/>
        </authorList>
    </citation>
    <scope>NUCLEOTIDE SEQUENCE</scope>
    <source>
        <strain evidence="12">ChiHjej11B10-19426</strain>
    </source>
</reference>
<evidence type="ECO:0000313" key="12">
    <source>
        <dbReference type="EMBL" id="HIZ14806.1"/>
    </source>
</evidence>
<dbReference type="InterPro" id="IPR011765">
    <property type="entry name" value="Pept_M16_N"/>
</dbReference>
<evidence type="ECO:0000256" key="7">
    <source>
        <dbReference type="ARBA" id="ARBA00023049"/>
    </source>
</evidence>
<comment type="similarity">
    <text evidence="2 8">Belongs to the peptidase M16 family.</text>
</comment>
<evidence type="ECO:0000256" key="8">
    <source>
        <dbReference type="RuleBase" id="RU004447"/>
    </source>
</evidence>
<keyword evidence="7" id="KW-0482">Metalloprotease</keyword>
<dbReference type="EMBL" id="DXCC01000006">
    <property type="protein sequence ID" value="HIZ14806.1"/>
    <property type="molecule type" value="Genomic_DNA"/>
</dbReference>
<evidence type="ECO:0000256" key="1">
    <source>
        <dbReference type="ARBA" id="ARBA00001947"/>
    </source>
</evidence>
<comment type="cofactor">
    <cofactor evidence="1">
        <name>Zn(2+)</name>
        <dbReference type="ChEBI" id="CHEBI:29105"/>
    </cofactor>
</comment>
<dbReference type="InterPro" id="IPR001431">
    <property type="entry name" value="Pept_M16_Zn_BS"/>
</dbReference>
<reference evidence="12" key="2">
    <citation type="submission" date="2021-04" db="EMBL/GenBank/DDBJ databases">
        <authorList>
            <person name="Gilroy R."/>
        </authorList>
    </citation>
    <scope>NUCLEOTIDE SEQUENCE</scope>
    <source>
        <strain evidence="12">ChiHjej11B10-19426</strain>
    </source>
</reference>
<feature type="domain" description="Peptidase M16 C-terminal" evidence="11">
    <location>
        <begin position="206"/>
        <end position="388"/>
    </location>
</feature>
<dbReference type="Gene3D" id="3.30.830.10">
    <property type="entry name" value="Metalloenzyme, LuxS/M16 peptidase-like"/>
    <property type="match status" value="4"/>
</dbReference>
<dbReference type="SUPFAM" id="SSF63411">
    <property type="entry name" value="LuxS/MPP-like metallohydrolase"/>
    <property type="match status" value="4"/>
</dbReference>
<feature type="domain" description="Peptidase M16 N-terminal" evidence="10">
    <location>
        <begin position="48"/>
        <end position="171"/>
    </location>
</feature>
<dbReference type="GO" id="GO:0004222">
    <property type="term" value="F:metalloendopeptidase activity"/>
    <property type="evidence" value="ECO:0007669"/>
    <property type="project" value="InterPro"/>
</dbReference>
<dbReference type="Proteomes" id="UP000824014">
    <property type="component" value="Unassembled WGS sequence"/>
</dbReference>